<feature type="compositionally biased region" description="Polar residues" evidence="1">
    <location>
        <begin position="82"/>
        <end position="95"/>
    </location>
</feature>
<proteinExistence type="predicted"/>
<organism evidence="2 3">
    <name type="scientific">Marasmiellus scandens</name>
    <dbReference type="NCBI Taxonomy" id="2682957"/>
    <lineage>
        <taxon>Eukaryota</taxon>
        <taxon>Fungi</taxon>
        <taxon>Dikarya</taxon>
        <taxon>Basidiomycota</taxon>
        <taxon>Agaricomycotina</taxon>
        <taxon>Agaricomycetes</taxon>
        <taxon>Agaricomycetidae</taxon>
        <taxon>Agaricales</taxon>
        <taxon>Marasmiineae</taxon>
        <taxon>Omphalotaceae</taxon>
        <taxon>Marasmiellus</taxon>
    </lineage>
</organism>
<feature type="compositionally biased region" description="Pro residues" evidence="1">
    <location>
        <begin position="42"/>
        <end position="70"/>
    </location>
</feature>
<dbReference type="EMBL" id="JBANRG010000004">
    <property type="protein sequence ID" value="KAK7467625.1"/>
    <property type="molecule type" value="Genomic_DNA"/>
</dbReference>
<feature type="compositionally biased region" description="Polar residues" evidence="1">
    <location>
        <begin position="125"/>
        <end position="138"/>
    </location>
</feature>
<reference evidence="2 3" key="1">
    <citation type="submission" date="2024-01" db="EMBL/GenBank/DDBJ databases">
        <title>A draft genome for the cacao thread blight pathogen Marasmiellus scandens.</title>
        <authorList>
            <person name="Baruah I.K."/>
            <person name="Leung J."/>
            <person name="Bukari Y."/>
            <person name="Amoako-Attah I."/>
            <person name="Meinhardt L.W."/>
            <person name="Bailey B.A."/>
            <person name="Cohen S.P."/>
        </authorList>
    </citation>
    <scope>NUCLEOTIDE SEQUENCE [LARGE SCALE GENOMIC DNA]</scope>
    <source>
        <strain evidence="2 3">GH-19</strain>
    </source>
</reference>
<comment type="caution">
    <text evidence="2">The sequence shown here is derived from an EMBL/GenBank/DDBJ whole genome shotgun (WGS) entry which is preliminary data.</text>
</comment>
<protein>
    <submittedName>
        <fullName evidence="2">Uncharacterized protein</fullName>
    </submittedName>
</protein>
<evidence type="ECO:0000313" key="2">
    <source>
        <dbReference type="EMBL" id="KAK7467625.1"/>
    </source>
</evidence>
<keyword evidence="3" id="KW-1185">Reference proteome</keyword>
<evidence type="ECO:0000313" key="3">
    <source>
        <dbReference type="Proteomes" id="UP001498398"/>
    </source>
</evidence>
<evidence type="ECO:0000256" key="1">
    <source>
        <dbReference type="SAM" id="MobiDB-lite"/>
    </source>
</evidence>
<gene>
    <name evidence="2" type="ORF">VKT23_004679</name>
</gene>
<feature type="compositionally biased region" description="Low complexity" evidence="1">
    <location>
        <begin position="71"/>
        <end position="81"/>
    </location>
</feature>
<name>A0ABR1JVL6_9AGAR</name>
<feature type="region of interest" description="Disordered" evidence="1">
    <location>
        <begin position="34"/>
        <end position="144"/>
    </location>
</feature>
<sequence length="144" mass="15584">MSTCCRSSLRNDKAGRGSVKARCNVLHLVAIFEETLPRHASPTPPPPFPTATPMPEPASMPAPTTQPNPKQPAAQPKPQTTGTSRISTSGFQSGTPGYYSERDSAYQAYPGPYHHYPNQDRLQAAQAQASMSNLSTPSRYPDNE</sequence>
<accession>A0ABR1JVL6</accession>
<dbReference type="Proteomes" id="UP001498398">
    <property type="component" value="Unassembled WGS sequence"/>
</dbReference>